<dbReference type="SUPFAM" id="SSF52425">
    <property type="entry name" value="Cryptochrome/photolyase, N-terminal domain"/>
    <property type="match status" value="1"/>
</dbReference>
<dbReference type="Pfam" id="PF00875">
    <property type="entry name" value="DNA_photolyase"/>
    <property type="match status" value="1"/>
</dbReference>
<sequence>MSTTVVWFRTDLRTADHEPLLKAVSSRQPVRAVYCHEPRFQQQSEFGFPKQREFRAQFIRESLDDLREQLDEAGIPLDELHGEVGESLANYAKEHDVTKLYYHDLEGTEERKAEQDIWERLPDLEMESFIGDHLIHPEDLPFLLEELPKTFTPFRKAVEAKLFVHPAYPPIAHFTRPDSHSKENWTQEPPSGFRGGTKAGLARLHDFTFGTRAIDTYKETRNGLVAWNDSTKLSPYLALGCLSPRMIYWHIKRYEREYSANQSTYWVVFELLWRDYFKLVHRVHKEKIFSSTGLNGRRISTRRDPVDFAKWAEGKTGAPLVDAAMRELKATGFMSNRCRQNAASYLVHDLNLDWRLGAAWFESWLIDYDTASNYGNWMYVAGVGNDPRPGRKFNVTKQGLDYDGKGEYARLWIPELADRPVEEIYSGGVYY</sequence>
<proteinExistence type="inferred from homology"/>
<organism evidence="9 10">
    <name type="scientific">Chryseomicrobium excrementi</name>
    <dbReference type="NCBI Taxonomy" id="2041346"/>
    <lineage>
        <taxon>Bacteria</taxon>
        <taxon>Bacillati</taxon>
        <taxon>Bacillota</taxon>
        <taxon>Bacilli</taxon>
        <taxon>Bacillales</taxon>
        <taxon>Caryophanaceae</taxon>
        <taxon>Chryseomicrobium</taxon>
    </lineage>
</organism>
<feature type="binding site" evidence="6">
    <location>
        <begin position="367"/>
        <end position="369"/>
    </location>
    <ligand>
        <name>FAD</name>
        <dbReference type="ChEBI" id="CHEBI:57692"/>
    </ligand>
</feature>
<name>A0A2M9EZ97_9BACL</name>
<evidence type="ECO:0000256" key="7">
    <source>
        <dbReference type="RuleBase" id="RU367151"/>
    </source>
</evidence>
<dbReference type="EMBL" id="PCGR01000002">
    <property type="protein sequence ID" value="PJK16519.1"/>
    <property type="molecule type" value="Genomic_DNA"/>
</dbReference>
<dbReference type="GO" id="GO:0000719">
    <property type="term" value="P:photoreactive repair"/>
    <property type="evidence" value="ECO:0007669"/>
    <property type="project" value="TreeGrafter"/>
</dbReference>
<dbReference type="RefSeq" id="WP_100353088.1">
    <property type="nucleotide sequence ID" value="NZ_PCGR01000002.1"/>
</dbReference>
<dbReference type="GO" id="GO:0071949">
    <property type="term" value="F:FAD binding"/>
    <property type="evidence" value="ECO:0007669"/>
    <property type="project" value="TreeGrafter"/>
</dbReference>
<dbReference type="Pfam" id="PF03441">
    <property type="entry name" value="FAD_binding_7"/>
    <property type="match status" value="1"/>
</dbReference>
<dbReference type="PROSITE" id="PS00394">
    <property type="entry name" value="DNA_PHOTOLYASES_1_1"/>
    <property type="match status" value="1"/>
</dbReference>
<evidence type="ECO:0000256" key="1">
    <source>
        <dbReference type="ARBA" id="ARBA00005862"/>
    </source>
</evidence>
<dbReference type="Proteomes" id="UP000228680">
    <property type="component" value="Unassembled WGS sequence"/>
</dbReference>
<evidence type="ECO:0000313" key="10">
    <source>
        <dbReference type="Proteomes" id="UP000228680"/>
    </source>
</evidence>
<dbReference type="AlphaFoldDB" id="A0A2M9EZ97"/>
<comment type="function">
    <text evidence="7">May have a photoreceptor function.</text>
</comment>
<dbReference type="InterPro" id="IPR005101">
    <property type="entry name" value="Cryptochr/Photolyase_FAD-bd"/>
</dbReference>
<evidence type="ECO:0000256" key="4">
    <source>
        <dbReference type="ARBA" id="ARBA00022827"/>
    </source>
</evidence>
<feature type="domain" description="Photolyase/cryptochrome alpha/beta" evidence="8">
    <location>
        <begin position="2"/>
        <end position="134"/>
    </location>
</feature>
<comment type="cofactor">
    <cofactor evidence="7">
        <name>(6R)-5,10-methylene-5,6,7,8-tetrahydrofolate</name>
        <dbReference type="ChEBI" id="CHEBI:15636"/>
    </cofactor>
    <text evidence="7">Binds 1 5,10-methenyltetrahydrofolate (MTHF) per subunit.</text>
</comment>
<dbReference type="InterPro" id="IPR002081">
    <property type="entry name" value="Cryptochrome/DNA_photolyase_1"/>
</dbReference>
<dbReference type="Gene3D" id="3.40.50.620">
    <property type="entry name" value="HUPs"/>
    <property type="match status" value="1"/>
</dbReference>
<comment type="caution">
    <text evidence="9">The sequence shown here is derived from an EMBL/GenBank/DDBJ whole genome shotgun (WGS) entry which is preliminary data.</text>
</comment>
<evidence type="ECO:0000256" key="3">
    <source>
        <dbReference type="ARBA" id="ARBA00022630"/>
    </source>
</evidence>
<protein>
    <recommendedName>
        <fullName evidence="2 7">Cryptochrome DASH</fullName>
    </recommendedName>
</protein>
<dbReference type="SUPFAM" id="SSF48173">
    <property type="entry name" value="Cryptochrome/photolyase FAD-binding domain"/>
    <property type="match status" value="1"/>
</dbReference>
<evidence type="ECO:0000313" key="9">
    <source>
        <dbReference type="EMBL" id="PJK16519.1"/>
    </source>
</evidence>
<keyword evidence="4 6" id="KW-0274">FAD</keyword>
<dbReference type="PANTHER" id="PTHR11455">
    <property type="entry name" value="CRYPTOCHROME"/>
    <property type="match status" value="1"/>
</dbReference>
<comment type="cofactor">
    <cofactor evidence="6 7">
        <name>FAD</name>
        <dbReference type="ChEBI" id="CHEBI:57692"/>
    </cofactor>
    <text evidence="6 7">Binds 1 FAD per subunit.</text>
</comment>
<dbReference type="InterPro" id="IPR006050">
    <property type="entry name" value="DNA_photolyase_N"/>
</dbReference>
<dbReference type="OrthoDB" id="9772484at2"/>
<dbReference type="PROSITE" id="PS51645">
    <property type="entry name" value="PHR_CRY_ALPHA_BETA"/>
    <property type="match status" value="1"/>
</dbReference>
<dbReference type="InterPro" id="IPR036134">
    <property type="entry name" value="Crypto/Photolyase_FAD-like_sf"/>
</dbReference>
<gene>
    <name evidence="9" type="ORF">CQS04_05005</name>
</gene>
<feature type="binding site" evidence="6">
    <location>
        <begin position="270"/>
        <end position="277"/>
    </location>
    <ligand>
        <name>FAD</name>
        <dbReference type="ChEBI" id="CHEBI:57692"/>
    </ligand>
</feature>
<reference evidence="9 10" key="1">
    <citation type="submission" date="2017-10" db="EMBL/GenBank/DDBJ databases">
        <title>Draft genome of Chryseomicrobium casticus sp. nov.</title>
        <authorList>
            <person name="Chakraborty R."/>
            <person name="Saha T."/>
        </authorList>
    </citation>
    <scope>NUCLEOTIDE SEQUENCE [LARGE SCALE GENOMIC DNA]</scope>
    <source>
        <strain evidence="9 10">ET03</strain>
    </source>
</reference>
<keyword evidence="3 6" id="KW-0285">Flavoprotein</keyword>
<accession>A0A2M9EZ97</accession>
<dbReference type="NCBIfam" id="TIGR02765">
    <property type="entry name" value="crypto_DASH"/>
    <property type="match status" value="1"/>
</dbReference>
<dbReference type="Gene3D" id="1.25.40.80">
    <property type="match status" value="1"/>
</dbReference>
<dbReference type="Gene3D" id="1.10.579.10">
    <property type="entry name" value="DNA Cyclobutane Dipyrimidine Photolyase, subunit A, domain 3"/>
    <property type="match status" value="1"/>
</dbReference>
<dbReference type="GO" id="GO:0003904">
    <property type="term" value="F:deoxyribodipyrimidine photo-lyase activity"/>
    <property type="evidence" value="ECO:0007669"/>
    <property type="project" value="TreeGrafter"/>
</dbReference>
<dbReference type="InterPro" id="IPR018394">
    <property type="entry name" value="DNA_photolyase_1_CS_C"/>
</dbReference>
<feature type="binding site" evidence="6">
    <location>
        <begin position="230"/>
        <end position="234"/>
    </location>
    <ligand>
        <name>FAD</name>
        <dbReference type="ChEBI" id="CHEBI:57692"/>
    </ligand>
</feature>
<evidence type="ECO:0000256" key="5">
    <source>
        <dbReference type="ARBA" id="ARBA00022991"/>
    </source>
</evidence>
<dbReference type="GO" id="GO:0003677">
    <property type="term" value="F:DNA binding"/>
    <property type="evidence" value="ECO:0007669"/>
    <property type="project" value="TreeGrafter"/>
</dbReference>
<evidence type="ECO:0000256" key="6">
    <source>
        <dbReference type="PIRSR" id="PIRSR602081-1"/>
    </source>
</evidence>
<evidence type="ECO:0000259" key="8">
    <source>
        <dbReference type="PROSITE" id="PS51645"/>
    </source>
</evidence>
<dbReference type="InterPro" id="IPR014133">
    <property type="entry name" value="Cry_DASH"/>
</dbReference>
<keyword evidence="5 7" id="KW-0157">Chromophore</keyword>
<dbReference type="PRINTS" id="PR00147">
    <property type="entry name" value="DNAPHOTLYASE"/>
</dbReference>
<comment type="similarity">
    <text evidence="1 7">Belongs to the DNA photolyase class-1 family.</text>
</comment>
<dbReference type="InterPro" id="IPR014729">
    <property type="entry name" value="Rossmann-like_a/b/a_fold"/>
</dbReference>
<keyword evidence="10" id="KW-1185">Reference proteome</keyword>
<evidence type="ECO:0000256" key="2">
    <source>
        <dbReference type="ARBA" id="ARBA00017881"/>
    </source>
</evidence>
<feature type="binding site" evidence="6">
    <location>
        <position position="217"/>
    </location>
    <ligand>
        <name>FAD</name>
        <dbReference type="ChEBI" id="CHEBI:57692"/>
    </ligand>
</feature>
<dbReference type="PANTHER" id="PTHR11455:SF22">
    <property type="entry name" value="CRYPTOCHROME DASH"/>
    <property type="match status" value="1"/>
</dbReference>
<dbReference type="InterPro" id="IPR036155">
    <property type="entry name" value="Crypto/Photolyase_N_sf"/>
</dbReference>